<dbReference type="SUPFAM" id="SSF46785">
    <property type="entry name" value="Winged helix' DNA-binding domain"/>
    <property type="match status" value="1"/>
</dbReference>
<dbReference type="Gene3D" id="1.10.10.10">
    <property type="entry name" value="Winged helix-like DNA-binding domain superfamily/Winged helix DNA-binding domain"/>
    <property type="match status" value="1"/>
</dbReference>
<keyword evidence="1" id="KW-0805">Transcription regulation</keyword>
<dbReference type="OrthoDB" id="9799663at2"/>
<dbReference type="PROSITE" id="PS50995">
    <property type="entry name" value="HTH_MARR_2"/>
    <property type="match status" value="1"/>
</dbReference>
<dbReference type="EMBL" id="UXEP01000020">
    <property type="protein sequence ID" value="VDC42969.1"/>
    <property type="molecule type" value="Genomic_DNA"/>
</dbReference>
<dbReference type="GO" id="GO:0003677">
    <property type="term" value="F:DNA binding"/>
    <property type="evidence" value="ECO:0007669"/>
    <property type="project" value="UniProtKB-KW"/>
</dbReference>
<dbReference type="PANTHER" id="PTHR42756:SF1">
    <property type="entry name" value="TRANSCRIPTIONAL REPRESSOR OF EMRAB OPERON"/>
    <property type="match status" value="1"/>
</dbReference>
<dbReference type="SMART" id="SM00347">
    <property type="entry name" value="HTH_MARR"/>
    <property type="match status" value="1"/>
</dbReference>
<dbReference type="Proteomes" id="UP000280759">
    <property type="component" value="Unassembled WGS sequence"/>
</dbReference>
<keyword evidence="5" id="KW-1185">Reference proteome</keyword>
<evidence type="ECO:0000256" key="2">
    <source>
        <dbReference type="ARBA" id="ARBA00023125"/>
    </source>
</evidence>
<keyword evidence="2" id="KW-0238">DNA-binding</keyword>
<dbReference type="InterPro" id="IPR000835">
    <property type="entry name" value="HTH_MarR-typ"/>
</dbReference>
<evidence type="ECO:0000313" key="5">
    <source>
        <dbReference type="Proteomes" id="UP000280759"/>
    </source>
</evidence>
<name>A0A2D4DQV2_STRCB</name>
<reference evidence="4 5" key="1">
    <citation type="submission" date="2018-10" db="EMBL/GenBank/DDBJ databases">
        <authorList>
            <consortium name="Molecular Microbiology and Infection Unit (UMMI)"/>
            <person name="Machado M."/>
        </authorList>
    </citation>
    <scope>NUCLEOTIDE SEQUENCE [LARGE SCALE GENOMIC DNA]</scope>
    <source>
        <strain evidence="4">FMV2238.02</strain>
    </source>
</reference>
<sequence length="153" mass="17447">MTDNPIGILIKIASLAFDRTASQLLSDYNLTPSQFKLLKYLSAHQDQLTRQIDLETFFKMSNPTVTGLLQNLEKKGMIERHHHPQDKRCNIIRLSESASLKAEDYLQKSKLIEDHFTQALSKEEQATLKQLLLALIDSNPNTLHSKKGHHADQ</sequence>
<dbReference type="RefSeq" id="WP_003044532.1">
    <property type="nucleotide sequence ID" value="NZ_BEWZ01000021.1"/>
</dbReference>
<protein>
    <submittedName>
        <fullName evidence="4">Multiple antibiotic resistance protein MarR</fullName>
    </submittedName>
</protein>
<evidence type="ECO:0000256" key="3">
    <source>
        <dbReference type="ARBA" id="ARBA00023163"/>
    </source>
</evidence>
<gene>
    <name evidence="4" type="primary">marR_2</name>
    <name evidence="4" type="ORF">FMV2238Y02_14480</name>
</gene>
<dbReference type="PRINTS" id="PR00598">
    <property type="entry name" value="HTHMARR"/>
</dbReference>
<evidence type="ECO:0000256" key="1">
    <source>
        <dbReference type="ARBA" id="ARBA00023015"/>
    </source>
</evidence>
<evidence type="ECO:0000313" key="4">
    <source>
        <dbReference type="EMBL" id="VDC42969.1"/>
    </source>
</evidence>
<dbReference type="GO" id="GO:0003700">
    <property type="term" value="F:DNA-binding transcription factor activity"/>
    <property type="evidence" value="ECO:0007669"/>
    <property type="project" value="InterPro"/>
</dbReference>
<dbReference type="Pfam" id="PF01047">
    <property type="entry name" value="MarR"/>
    <property type="match status" value="1"/>
</dbReference>
<accession>A0A2D4DQV2</accession>
<dbReference type="GeneID" id="49628972"/>
<keyword evidence="3" id="KW-0804">Transcription</keyword>
<dbReference type="InterPro" id="IPR036390">
    <property type="entry name" value="WH_DNA-bd_sf"/>
</dbReference>
<dbReference type="InterPro" id="IPR036388">
    <property type="entry name" value="WH-like_DNA-bd_sf"/>
</dbReference>
<dbReference type="AlphaFoldDB" id="A0A2D4DQV2"/>
<dbReference type="PANTHER" id="PTHR42756">
    <property type="entry name" value="TRANSCRIPTIONAL REGULATOR, MARR"/>
    <property type="match status" value="1"/>
</dbReference>
<organism evidence="4 5">
    <name type="scientific">Streptococcus canis</name>
    <dbReference type="NCBI Taxonomy" id="1329"/>
    <lineage>
        <taxon>Bacteria</taxon>
        <taxon>Bacillati</taxon>
        <taxon>Bacillota</taxon>
        <taxon>Bacilli</taxon>
        <taxon>Lactobacillales</taxon>
        <taxon>Streptococcaceae</taxon>
        <taxon>Streptococcus</taxon>
    </lineage>
</organism>
<proteinExistence type="predicted"/>